<evidence type="ECO:0000256" key="2">
    <source>
        <dbReference type="ARBA" id="ARBA00022857"/>
    </source>
</evidence>
<gene>
    <name evidence="4" type="ORF">LMH87_007457</name>
</gene>
<dbReference type="PANTHER" id="PTHR42748">
    <property type="entry name" value="NITROGEN METABOLITE REPRESSION PROTEIN NMRA FAMILY MEMBER"/>
    <property type="match status" value="1"/>
</dbReference>
<dbReference type="Pfam" id="PF05368">
    <property type="entry name" value="NmrA"/>
    <property type="match status" value="1"/>
</dbReference>
<evidence type="ECO:0000313" key="4">
    <source>
        <dbReference type="EMBL" id="KAJ4165844.1"/>
    </source>
</evidence>
<dbReference type="RefSeq" id="XP_056060759.1">
    <property type="nucleotide sequence ID" value="XM_056192549.1"/>
</dbReference>
<dbReference type="KEGG" id="amus:LMH87_007457"/>
<comment type="caution">
    <text evidence="4">The sequence shown here is derived from an EMBL/GenBank/DDBJ whole genome shotgun (WGS) entry which is preliminary data.</text>
</comment>
<evidence type="ECO:0000313" key="5">
    <source>
        <dbReference type="Proteomes" id="UP001144673"/>
    </source>
</evidence>
<dbReference type="InterPro" id="IPR008030">
    <property type="entry name" value="NmrA-like"/>
</dbReference>
<feature type="domain" description="NmrA-like" evidence="3">
    <location>
        <begin position="1"/>
        <end position="266"/>
    </location>
</feature>
<proteinExistence type="inferred from homology"/>
<accession>A0A9W8QSV1</accession>
<dbReference type="Gene3D" id="3.40.50.720">
    <property type="entry name" value="NAD(P)-binding Rossmann-like Domain"/>
    <property type="match status" value="1"/>
</dbReference>
<dbReference type="PANTHER" id="PTHR42748:SF28">
    <property type="entry name" value="NMRA-LIKE DOMAIN-CONTAINING PROTEIN"/>
    <property type="match status" value="1"/>
</dbReference>
<dbReference type="InterPro" id="IPR036291">
    <property type="entry name" value="NAD(P)-bd_dom_sf"/>
</dbReference>
<name>A0A9W8QSV1_AKAMU</name>
<evidence type="ECO:0000259" key="3">
    <source>
        <dbReference type="Pfam" id="PF05368"/>
    </source>
</evidence>
<dbReference type="Proteomes" id="UP001144673">
    <property type="component" value="Chromosome 1"/>
</dbReference>
<dbReference type="GO" id="GO:0005634">
    <property type="term" value="C:nucleus"/>
    <property type="evidence" value="ECO:0007669"/>
    <property type="project" value="TreeGrafter"/>
</dbReference>
<keyword evidence="5" id="KW-1185">Reference proteome</keyword>
<dbReference type="EMBL" id="JAJHUN010000001">
    <property type="protein sequence ID" value="KAJ4165844.1"/>
    <property type="molecule type" value="Genomic_DNA"/>
</dbReference>
<evidence type="ECO:0000256" key="1">
    <source>
        <dbReference type="ARBA" id="ARBA00006328"/>
    </source>
</evidence>
<protein>
    <recommendedName>
        <fullName evidence="3">NmrA-like domain-containing protein</fullName>
    </recommendedName>
</protein>
<dbReference type="AlphaFoldDB" id="A0A9W8QSV1"/>
<reference evidence="4" key="1">
    <citation type="journal article" date="2023" name="Access Microbiol">
        <title>De-novo genome assembly for Akanthomyces muscarius, a biocontrol agent of insect agricultural pests.</title>
        <authorList>
            <person name="Erdos Z."/>
            <person name="Studholme D.J."/>
            <person name="Raymond B."/>
            <person name="Sharma M."/>
        </authorList>
    </citation>
    <scope>NUCLEOTIDE SEQUENCE</scope>
    <source>
        <strain evidence="4">Ve6</strain>
    </source>
</reference>
<comment type="similarity">
    <text evidence="1">Belongs to the NmrA-type oxidoreductase family.</text>
</comment>
<keyword evidence="2" id="KW-0521">NADP</keyword>
<organism evidence="4 5">
    <name type="scientific">Akanthomyces muscarius</name>
    <name type="common">Entomopathogenic fungus</name>
    <name type="synonym">Lecanicillium muscarium</name>
    <dbReference type="NCBI Taxonomy" id="2231603"/>
    <lineage>
        <taxon>Eukaryota</taxon>
        <taxon>Fungi</taxon>
        <taxon>Dikarya</taxon>
        <taxon>Ascomycota</taxon>
        <taxon>Pezizomycotina</taxon>
        <taxon>Sordariomycetes</taxon>
        <taxon>Hypocreomycetidae</taxon>
        <taxon>Hypocreales</taxon>
        <taxon>Cordycipitaceae</taxon>
        <taxon>Akanthomyces</taxon>
    </lineage>
</organism>
<sequence length="319" mass="34639">MSKIIAVHGATGTQGGSVVKALLNLDWKVIAITRNAVSDAAKALTAAGAEVMTANFEDEASLVTAYEDVDAIFLVTNFWGHLLAGKSASQSGEAEFKEAMAVVKIADKLSSLKHLIWSTVPGNAEGQRKRTAVPHFDYKAQVDATIRNEYPSLAAKTTFLYVGYYANNLSDGPMVKPFTTPGSFGSYVWLMPVPRTVMLPMAGDTAVNVGVFTKAILMQPEKTKGKYVGCIVETMTQEKLLQCWSAATGKNVAYLQVDAGDWIKAFGPPGEETYLNLKAFEENESWYMDNNPLLAKDLGIESEIVDTQAFLEMSGERLL</sequence>
<dbReference type="InterPro" id="IPR051164">
    <property type="entry name" value="NmrA-like_oxidored"/>
</dbReference>
<dbReference type="Gene3D" id="3.90.25.10">
    <property type="entry name" value="UDP-galactose 4-epimerase, domain 1"/>
    <property type="match status" value="1"/>
</dbReference>
<dbReference type="GeneID" id="80894616"/>
<dbReference type="SUPFAM" id="SSF51735">
    <property type="entry name" value="NAD(P)-binding Rossmann-fold domains"/>
    <property type="match status" value="1"/>
</dbReference>